<dbReference type="Proteomes" id="UP000618319">
    <property type="component" value="Unassembled WGS sequence"/>
</dbReference>
<protein>
    <submittedName>
        <fullName evidence="4">Chromophore lyase</fullName>
    </submittedName>
</protein>
<accession>A0ABR9TAN3</accession>
<organism evidence="4 5">
    <name type="scientific">Sphingobacterium pedocola</name>
    <dbReference type="NCBI Taxonomy" id="2082722"/>
    <lineage>
        <taxon>Bacteria</taxon>
        <taxon>Pseudomonadati</taxon>
        <taxon>Bacteroidota</taxon>
        <taxon>Sphingobacteriia</taxon>
        <taxon>Sphingobacteriales</taxon>
        <taxon>Sphingobacteriaceae</taxon>
        <taxon>Sphingobacterium</taxon>
    </lineage>
</organism>
<dbReference type="NCBIfam" id="TIGR01451">
    <property type="entry name" value="B_ant_repeat"/>
    <property type="match status" value="2"/>
</dbReference>
<evidence type="ECO:0000256" key="1">
    <source>
        <dbReference type="SAM" id="SignalP"/>
    </source>
</evidence>
<evidence type="ECO:0000259" key="2">
    <source>
        <dbReference type="Pfam" id="PF01345"/>
    </source>
</evidence>
<feature type="domain" description="DUF11" evidence="2">
    <location>
        <begin position="527"/>
        <end position="655"/>
    </location>
</feature>
<dbReference type="Pfam" id="PF01345">
    <property type="entry name" value="DUF11"/>
    <property type="match status" value="1"/>
</dbReference>
<name>A0ABR9TAN3_9SPHI</name>
<proteinExistence type="predicted"/>
<dbReference type="EMBL" id="PSKQ01000024">
    <property type="protein sequence ID" value="MBE8722390.1"/>
    <property type="molecule type" value="Genomic_DNA"/>
</dbReference>
<dbReference type="InterPro" id="IPR055354">
    <property type="entry name" value="DUF7507"/>
</dbReference>
<keyword evidence="5" id="KW-1185">Reference proteome</keyword>
<gene>
    <name evidence="4" type="ORF">C4F40_16820</name>
</gene>
<feature type="domain" description="DUF7507" evidence="3">
    <location>
        <begin position="810"/>
        <end position="905"/>
    </location>
</feature>
<dbReference type="Gene3D" id="2.60.40.2810">
    <property type="match status" value="2"/>
</dbReference>
<evidence type="ECO:0000259" key="3">
    <source>
        <dbReference type="Pfam" id="PF24346"/>
    </source>
</evidence>
<dbReference type="GO" id="GO:0016829">
    <property type="term" value="F:lyase activity"/>
    <property type="evidence" value="ECO:0007669"/>
    <property type="project" value="UniProtKB-KW"/>
</dbReference>
<dbReference type="Pfam" id="PF17963">
    <property type="entry name" value="Big_9"/>
    <property type="match status" value="2"/>
</dbReference>
<reference evidence="4 5" key="1">
    <citation type="submission" date="2018-02" db="EMBL/GenBank/DDBJ databases">
        <title>Sphingobacterium KA21.</title>
        <authorList>
            <person name="Vasarhelyi B.M."/>
            <person name="Deshmukh S."/>
            <person name="Balint B."/>
            <person name="Kukolya J."/>
        </authorList>
    </citation>
    <scope>NUCLEOTIDE SEQUENCE [LARGE SCALE GENOMIC DNA]</scope>
    <source>
        <strain evidence="4 5">Ka21</strain>
    </source>
</reference>
<feature type="domain" description="DUF7507" evidence="3">
    <location>
        <begin position="700"/>
        <end position="790"/>
    </location>
</feature>
<evidence type="ECO:0000313" key="5">
    <source>
        <dbReference type="Proteomes" id="UP000618319"/>
    </source>
</evidence>
<feature type="signal peptide" evidence="1">
    <location>
        <begin position="1"/>
        <end position="22"/>
    </location>
</feature>
<dbReference type="RefSeq" id="WP_196938801.1">
    <property type="nucleotide sequence ID" value="NZ_MU158689.1"/>
</dbReference>
<evidence type="ECO:0000313" key="4">
    <source>
        <dbReference type="EMBL" id="MBE8722390.1"/>
    </source>
</evidence>
<comment type="caution">
    <text evidence="4">The sequence shown here is derived from an EMBL/GenBank/DDBJ whole genome shotgun (WGS) entry which is preliminary data.</text>
</comment>
<dbReference type="Pfam" id="PF13585">
    <property type="entry name" value="CHU_C"/>
    <property type="match status" value="1"/>
</dbReference>
<keyword evidence="4" id="KW-0456">Lyase</keyword>
<keyword evidence="1" id="KW-0732">Signal</keyword>
<feature type="chain" id="PRO_5046581047" evidence="1">
    <location>
        <begin position="23"/>
        <end position="1207"/>
    </location>
</feature>
<dbReference type="InterPro" id="IPR001434">
    <property type="entry name" value="OmcB-like_DUF11"/>
</dbReference>
<dbReference type="InterPro" id="IPR047589">
    <property type="entry name" value="DUF11_rpt"/>
</dbReference>
<dbReference type="NCBIfam" id="TIGR04131">
    <property type="entry name" value="Bac_Flav_CTERM"/>
    <property type="match status" value="1"/>
</dbReference>
<dbReference type="InterPro" id="IPR026341">
    <property type="entry name" value="T9SS_type_B"/>
</dbReference>
<sequence length="1207" mass="133889">MHVVAKLVLFVLLIFNCSTIRADGSKDLYPFGVRGNRAFLNCLPSGYTSFSNLGTHFAYVRVGETLAVASSAQNVGDGRMRITSPSGNETITDGTDIGRIRATGFYSQRAAELAGPGTGYTPFEISADEEGIWMVEFIPPIGEFASQNVANPPQNPANGNWDQPDTGYLIAAWDISVRNTTDTEWVAGRVYANVLNLYLNYESLDNEEGAFYGVNYVLTKDGYVYKVDGNGSHGIQFSYFVNNTGFLDQDGNPSYKSSNEGYNAYIHNPLLADLDNTYITHKMMYTVPNIDLPRMSTGVVPGGSTWLLNPIEVAEIKNISLTGSEGTPNYVNLKGSKISFETNYAGRYKVTIKSKDPLYRFEQRDILIQATVGNNQYIWDGKDGRGNLLPPGKEYPIEILIGLVEGEIHFPYFDMEINPKGISVKRMNPDDTENSPAIVYWDDSEISRGIPSEQSSPLVNLEGISSYENGHKWGSYRHSTITNQSVNNVNNDYGAASFGNNKGMDTWSYTVQVQESAVKDATVEIADLEIVSIEPDKTEIELDEIVTYTVVVKNDGPSDANNSAFSFSLPVGFTITTVTHSNSCGTVNALNTLTNNVDGTVNLPNGCSLVFTIHAIAKTDDARDETFGFVDALAGIVRPRDFTDPDATSNNTDATSPGTVMEECMDSCNNMLLNTSVFLLEPYHDRGQLQLLKTVQHIDSDHSGFQEAGEELAYTFTIRNSGMVSVTDLFIQDPLLGNTNLVPSKTSLDREEKVSFTVRYTITADDVRRRQITNSAVVKGKNPRQFDVTDVSGTSFEDDEQTVIDIDAKPVLQLRKSVVNHGTGENNQFTLGDEMVYQFEVVHSGYLAVMDLRLSDKNLQEADLLILPSLLENGNTMHQGMYIVDQQDIDRGYVENTATVYGIDEKYRVAISDISGNTLTDDMPTITTVAKPPKAIVDSVTFFQGNNASVKVLENDEAGSSSMDIHSIRIAESPRLGQVFVEGEVIWYEPHSNLVYGEDTFSYSVKDKSGLWSNVAEVKVFIQQTVPVAVDDEIKIGYNYRTTIRPYTNDYVEESVLNNETVNILSYPTYGTIKLVGNGDIVYVPNENFTGFDEWIYRIQDKNENWSNPAKITVETTGFFLPNTITPNGDNKNDTFVVIGAYLFDRIEVEIIDRFGKSVYSAPNYQNDWDASNLSDGTYFYIFKGHKINERSVVRRGSVLITRKINY</sequence>
<dbReference type="Pfam" id="PF24346">
    <property type="entry name" value="DUF7507"/>
    <property type="match status" value="2"/>
</dbReference>